<feature type="transmembrane region" description="Helical" evidence="6">
    <location>
        <begin position="137"/>
        <end position="157"/>
    </location>
</feature>
<evidence type="ECO:0000256" key="5">
    <source>
        <dbReference type="ARBA" id="ARBA00023136"/>
    </source>
</evidence>
<keyword evidence="2" id="KW-1003">Cell membrane</keyword>
<dbReference type="InterPro" id="IPR001851">
    <property type="entry name" value="ABC_transp_permease"/>
</dbReference>
<accession>A0A2S9QA49</accession>
<dbReference type="AlphaFoldDB" id="A0A2S9QA49"/>
<name>A0A2S9QA49_9HYPH</name>
<comment type="subcellular location">
    <subcellularLocation>
        <location evidence="1">Cell membrane</location>
        <topology evidence="1">Multi-pass membrane protein</topology>
    </subcellularLocation>
</comment>
<dbReference type="Proteomes" id="UP000237682">
    <property type="component" value="Unassembled WGS sequence"/>
</dbReference>
<dbReference type="PANTHER" id="PTHR47089:SF1">
    <property type="entry name" value="GUANOSINE ABC TRANSPORTER PERMEASE PROTEIN NUPP"/>
    <property type="match status" value="1"/>
</dbReference>
<evidence type="ECO:0000256" key="4">
    <source>
        <dbReference type="ARBA" id="ARBA00022989"/>
    </source>
</evidence>
<keyword evidence="4 6" id="KW-1133">Transmembrane helix</keyword>
<comment type="caution">
    <text evidence="7">The sequence shown here is derived from an EMBL/GenBank/DDBJ whole genome shotgun (WGS) entry which is preliminary data.</text>
</comment>
<gene>
    <name evidence="7" type="ORF">C5L14_18440</name>
</gene>
<feature type="transmembrane region" description="Helical" evidence="6">
    <location>
        <begin position="7"/>
        <end position="26"/>
    </location>
</feature>
<dbReference type="GO" id="GO:0005886">
    <property type="term" value="C:plasma membrane"/>
    <property type="evidence" value="ECO:0007669"/>
    <property type="project" value="UniProtKB-SubCell"/>
</dbReference>
<protein>
    <submittedName>
        <fullName evidence="7">ABC transporter permease</fullName>
    </submittedName>
</protein>
<evidence type="ECO:0000313" key="7">
    <source>
        <dbReference type="EMBL" id="PRH86219.1"/>
    </source>
</evidence>
<dbReference type="OrthoDB" id="45037at2"/>
<feature type="transmembrane region" description="Helical" evidence="6">
    <location>
        <begin position="303"/>
        <end position="327"/>
    </location>
</feature>
<evidence type="ECO:0000256" key="3">
    <source>
        <dbReference type="ARBA" id="ARBA00022692"/>
    </source>
</evidence>
<feature type="transmembrane region" description="Helical" evidence="6">
    <location>
        <begin position="105"/>
        <end position="125"/>
    </location>
</feature>
<keyword evidence="8" id="KW-1185">Reference proteome</keyword>
<sequence length="349" mass="35936">MTARLLAILRAVSFVALALGLCGIVFEFAGYSAPEMFHSIADGAFTSPNALMKSLRWALPLVITAAGVLVCFRCGYFNVGAQGQFYLGAIGAATAVELLNGAPALVVVPVAMLAGMLAGALWAAWPGILRLRYGTDEVITTLMGNFMAGLLLVYVTSGPLKDPSGTGQVTASRPVASAYRIATSVGVSPTVIVLSLLVLVLVWLLVNRTAYGVLSSLAGRNAVMIAWQGARLSRLGLSAFLISGALAGLAGSIELLGPNGRLVSGFLPGHGFTAILIALVAGLSVAGAAIVSLFFGGLAAASLYLPVIAGLPAAAIDVINAAIALFITARSWLLPDFIKRRLPARRTQS</sequence>
<dbReference type="RefSeq" id="WP_105863514.1">
    <property type="nucleotide sequence ID" value="NZ_PUEJ01000006.1"/>
</dbReference>
<organism evidence="7 8">
    <name type="scientific">Labrys okinawensis</name>
    <dbReference type="NCBI Taxonomy" id="346911"/>
    <lineage>
        <taxon>Bacteria</taxon>
        <taxon>Pseudomonadati</taxon>
        <taxon>Pseudomonadota</taxon>
        <taxon>Alphaproteobacteria</taxon>
        <taxon>Hyphomicrobiales</taxon>
        <taxon>Xanthobacteraceae</taxon>
        <taxon>Labrys</taxon>
    </lineage>
</organism>
<evidence type="ECO:0000256" key="1">
    <source>
        <dbReference type="ARBA" id="ARBA00004651"/>
    </source>
</evidence>
<feature type="transmembrane region" description="Helical" evidence="6">
    <location>
        <begin position="235"/>
        <end position="253"/>
    </location>
</feature>
<keyword evidence="3 6" id="KW-0812">Transmembrane</keyword>
<evidence type="ECO:0000313" key="8">
    <source>
        <dbReference type="Proteomes" id="UP000237682"/>
    </source>
</evidence>
<keyword evidence="5 6" id="KW-0472">Membrane</keyword>
<dbReference type="CDD" id="cd06580">
    <property type="entry name" value="TM_PBP1_transp_TpRbsC_like"/>
    <property type="match status" value="1"/>
</dbReference>
<dbReference type="EMBL" id="PUEJ01000006">
    <property type="protein sequence ID" value="PRH86219.1"/>
    <property type="molecule type" value="Genomic_DNA"/>
</dbReference>
<dbReference type="GO" id="GO:0022857">
    <property type="term" value="F:transmembrane transporter activity"/>
    <property type="evidence" value="ECO:0007669"/>
    <property type="project" value="InterPro"/>
</dbReference>
<evidence type="ECO:0000256" key="6">
    <source>
        <dbReference type="SAM" id="Phobius"/>
    </source>
</evidence>
<feature type="transmembrane region" description="Helical" evidence="6">
    <location>
        <begin position="177"/>
        <end position="206"/>
    </location>
</feature>
<feature type="transmembrane region" description="Helical" evidence="6">
    <location>
        <begin position="83"/>
        <end position="99"/>
    </location>
</feature>
<proteinExistence type="predicted"/>
<feature type="transmembrane region" description="Helical" evidence="6">
    <location>
        <begin position="273"/>
        <end position="296"/>
    </location>
</feature>
<dbReference type="PANTHER" id="PTHR47089">
    <property type="entry name" value="ABC TRANSPORTER, PERMEASE PROTEIN"/>
    <property type="match status" value="1"/>
</dbReference>
<feature type="transmembrane region" description="Helical" evidence="6">
    <location>
        <begin position="57"/>
        <end position="76"/>
    </location>
</feature>
<reference evidence="7 8" key="1">
    <citation type="submission" date="2018-02" db="EMBL/GenBank/DDBJ databases">
        <title>Whole genome sequencing of endophytic bacterium.</title>
        <authorList>
            <person name="Eedara R."/>
            <person name="Podile A.R."/>
        </authorList>
    </citation>
    <scope>NUCLEOTIDE SEQUENCE [LARGE SCALE GENOMIC DNA]</scope>
    <source>
        <strain evidence="7 8">RP1T</strain>
    </source>
</reference>
<dbReference type="Pfam" id="PF02653">
    <property type="entry name" value="BPD_transp_2"/>
    <property type="match status" value="1"/>
</dbReference>
<evidence type="ECO:0000256" key="2">
    <source>
        <dbReference type="ARBA" id="ARBA00022475"/>
    </source>
</evidence>